<dbReference type="Proteomes" id="UP000019384">
    <property type="component" value="Unassembled WGS sequence"/>
</dbReference>
<feature type="compositionally biased region" description="Basic residues" evidence="1">
    <location>
        <begin position="1"/>
        <end position="11"/>
    </location>
</feature>
<keyword evidence="3" id="KW-1185">Reference proteome</keyword>
<dbReference type="OrthoDB" id="4095569at2759"/>
<reference evidence="2" key="1">
    <citation type="submission" date="2013-12" db="EMBL/GenBank/DDBJ databases">
        <authorList>
            <person name="Genoscope - CEA"/>
        </authorList>
    </citation>
    <scope>NUCLEOTIDE SEQUENCE</scope>
    <source>
        <strain evidence="2">CBS 1993</strain>
    </source>
</reference>
<evidence type="ECO:0000313" key="3">
    <source>
        <dbReference type="Proteomes" id="UP000019384"/>
    </source>
</evidence>
<gene>
    <name evidence="2" type="ORF">KUCA_T00002698001</name>
</gene>
<dbReference type="AlphaFoldDB" id="W6MJK6"/>
<evidence type="ECO:0000256" key="1">
    <source>
        <dbReference type="SAM" id="MobiDB-lite"/>
    </source>
</evidence>
<evidence type="ECO:0000313" key="2">
    <source>
        <dbReference type="EMBL" id="CDK26724.1"/>
    </source>
</evidence>
<dbReference type="GeneID" id="34520112"/>
<feature type="compositionally biased region" description="Basic and acidic residues" evidence="1">
    <location>
        <begin position="26"/>
        <end position="40"/>
    </location>
</feature>
<dbReference type="HOGENOM" id="CLU_569932_0_0_1"/>
<protein>
    <submittedName>
        <fullName evidence="2">Uncharacterized protein</fullName>
    </submittedName>
</protein>
<reference evidence="2" key="2">
    <citation type="submission" date="2014-02" db="EMBL/GenBank/DDBJ databases">
        <title>Complete DNA sequence of /Kuraishia capsulata/ illustrates novel genomic features among budding yeasts (/Saccharomycotina/).</title>
        <authorList>
            <person name="Morales L."/>
            <person name="Noel B."/>
            <person name="Porcel B."/>
            <person name="Marcet-Houben M."/>
            <person name="Hullo M-F."/>
            <person name="Sacerdot C."/>
            <person name="Tekaia F."/>
            <person name="Leh-Louis V."/>
            <person name="Despons L."/>
            <person name="Khanna V."/>
            <person name="Aury J-M."/>
            <person name="Barbe V."/>
            <person name="Couloux A."/>
            <person name="Labadie K."/>
            <person name="Pelletier E."/>
            <person name="Souciet J-L."/>
            <person name="Boekhout T."/>
            <person name="Gabaldon T."/>
            <person name="Wincker P."/>
            <person name="Dujon B."/>
        </authorList>
    </citation>
    <scope>NUCLEOTIDE SEQUENCE</scope>
    <source>
        <strain evidence="2">CBS 1993</strain>
    </source>
</reference>
<dbReference type="RefSeq" id="XP_022458724.1">
    <property type="nucleotide sequence ID" value="XM_022602972.1"/>
</dbReference>
<organism evidence="2 3">
    <name type="scientific">Kuraishia capsulata CBS 1993</name>
    <dbReference type="NCBI Taxonomy" id="1382522"/>
    <lineage>
        <taxon>Eukaryota</taxon>
        <taxon>Fungi</taxon>
        <taxon>Dikarya</taxon>
        <taxon>Ascomycota</taxon>
        <taxon>Saccharomycotina</taxon>
        <taxon>Pichiomycetes</taxon>
        <taxon>Pichiales</taxon>
        <taxon>Pichiaceae</taxon>
        <taxon>Kuraishia</taxon>
    </lineage>
</organism>
<sequence>MAIFSRKPRKDLHKEQSRGETQTSAVRDDSGDSDDSKSIENGENSNVQANARDAFDDASSVNSEETVFNNALRNMGLLGGLANQTFYTPPGRRSELENVNPSNSDSESESDSDSMNTLHELVGPIETPVQIVIPTVFNRPADSFNIVRNMPVVSGAFKIGVLVFASEFSLFKYKSLEKLKAKRKKPGNEAEIKYISKSDIATPLLHAIVPTLSVVRKNCPYMILYKFYEEKDRLAMEQLKLSNPTEYKDFYTDKYVICKVYSKFLKCGVKRYVLEMYPKPNEKGVQANYSSKIVMFTHRGKPYTDVLYKGTKIRWLGTSVITSPYASTSFEMVIQNKSPSAHLHDGITDDDKPDPANPLLHDDTTVGDVAAPIEYCRKYRNSTLPIFAQYNDSPHELALKKFRIQGTVACYERMNNANAVRAFKTMRYVTNDTIIVTIMAMVLREQEGKKSHNAISKRAQRVALEHPSQVYYSPFTPTM</sequence>
<accession>W6MJK6</accession>
<feature type="region of interest" description="Disordered" evidence="1">
    <location>
        <begin position="1"/>
        <end position="51"/>
    </location>
</feature>
<name>W6MJK6_9ASCO</name>
<dbReference type="EMBL" id="HG793127">
    <property type="protein sequence ID" value="CDK26724.1"/>
    <property type="molecule type" value="Genomic_DNA"/>
</dbReference>
<feature type="region of interest" description="Disordered" evidence="1">
    <location>
        <begin position="86"/>
        <end position="115"/>
    </location>
</feature>
<proteinExistence type="predicted"/>